<evidence type="ECO:0000256" key="10">
    <source>
        <dbReference type="ARBA" id="ARBA00023157"/>
    </source>
</evidence>
<dbReference type="Gene3D" id="2.60.40.60">
    <property type="entry name" value="Cadherins"/>
    <property type="match status" value="7"/>
</dbReference>
<evidence type="ECO:0000256" key="1">
    <source>
        <dbReference type="ARBA" id="ARBA00004251"/>
    </source>
</evidence>
<feature type="transmembrane region" description="Helical" evidence="14">
    <location>
        <begin position="937"/>
        <end position="958"/>
    </location>
</feature>
<dbReference type="InterPro" id="IPR050971">
    <property type="entry name" value="Cadherin-domain_protein"/>
</dbReference>
<evidence type="ECO:0000256" key="6">
    <source>
        <dbReference type="ARBA" id="ARBA00022837"/>
    </source>
</evidence>
<feature type="domain" description="Cadherin" evidence="15">
    <location>
        <begin position="3"/>
        <end position="39"/>
    </location>
</feature>
<dbReference type="InterPro" id="IPR015919">
    <property type="entry name" value="Cadherin-like_sf"/>
</dbReference>
<dbReference type="SMART" id="SM00112">
    <property type="entry name" value="CA"/>
    <property type="match status" value="7"/>
</dbReference>
<evidence type="ECO:0000256" key="8">
    <source>
        <dbReference type="ARBA" id="ARBA00022989"/>
    </source>
</evidence>
<evidence type="ECO:0000256" key="14">
    <source>
        <dbReference type="SAM" id="Phobius"/>
    </source>
</evidence>
<evidence type="ECO:0000256" key="9">
    <source>
        <dbReference type="ARBA" id="ARBA00023136"/>
    </source>
</evidence>
<dbReference type="PANTHER" id="PTHR24025:SF23">
    <property type="entry name" value="NEURAL-CADHERIN"/>
    <property type="match status" value="1"/>
</dbReference>
<dbReference type="GO" id="GO:0048513">
    <property type="term" value="P:animal organ development"/>
    <property type="evidence" value="ECO:0007669"/>
    <property type="project" value="UniProtKB-ARBA"/>
</dbReference>
<evidence type="ECO:0000256" key="12">
    <source>
        <dbReference type="PROSITE-ProRule" id="PRU00043"/>
    </source>
</evidence>
<dbReference type="EMBL" id="OV121134">
    <property type="protein sequence ID" value="CAH0553770.1"/>
    <property type="molecule type" value="Genomic_DNA"/>
</dbReference>
<evidence type="ECO:0000259" key="15">
    <source>
        <dbReference type="PROSITE" id="PS50268"/>
    </source>
</evidence>
<dbReference type="PRINTS" id="PR00205">
    <property type="entry name" value="CADHERIN"/>
</dbReference>
<evidence type="ECO:0000256" key="2">
    <source>
        <dbReference type="ARBA" id="ARBA00022536"/>
    </source>
</evidence>
<keyword evidence="5" id="KW-0677">Repeat</keyword>
<feature type="domain" description="Cadherin" evidence="15">
    <location>
        <begin position="376"/>
        <end position="484"/>
    </location>
</feature>
<dbReference type="GO" id="GO:0048589">
    <property type="term" value="P:developmental growth"/>
    <property type="evidence" value="ECO:0007669"/>
    <property type="project" value="UniProtKB-ARBA"/>
</dbReference>
<keyword evidence="11" id="KW-0325">Glycoprotein</keyword>
<dbReference type="GO" id="GO:0005911">
    <property type="term" value="C:cell-cell junction"/>
    <property type="evidence" value="ECO:0007669"/>
    <property type="project" value="TreeGrafter"/>
</dbReference>
<dbReference type="GO" id="GO:0048731">
    <property type="term" value="P:system development"/>
    <property type="evidence" value="ECO:0007669"/>
    <property type="project" value="UniProtKB-ARBA"/>
</dbReference>
<evidence type="ECO:0000256" key="5">
    <source>
        <dbReference type="ARBA" id="ARBA00022737"/>
    </source>
</evidence>
<dbReference type="PROSITE" id="PS50268">
    <property type="entry name" value="CADHERIN_2"/>
    <property type="match status" value="8"/>
</dbReference>
<keyword evidence="6 12" id="KW-0106">Calcium</keyword>
<feature type="compositionally biased region" description="Polar residues" evidence="13">
    <location>
        <begin position="1048"/>
        <end position="1060"/>
    </location>
</feature>
<feature type="domain" description="Cadherin" evidence="15">
    <location>
        <begin position="487"/>
        <end position="594"/>
    </location>
</feature>
<dbReference type="OrthoDB" id="6510378at2759"/>
<dbReference type="PANTHER" id="PTHR24025">
    <property type="entry name" value="DESMOGLEIN FAMILY MEMBER"/>
    <property type="match status" value="1"/>
</dbReference>
<dbReference type="GO" id="GO:0007163">
    <property type="term" value="P:establishment or maintenance of cell polarity"/>
    <property type="evidence" value="ECO:0007669"/>
    <property type="project" value="UniProtKB-ARBA"/>
</dbReference>
<keyword evidence="8 14" id="KW-1133">Transmembrane helix</keyword>
<dbReference type="FunFam" id="2.60.40.60:FF:000345">
    <property type="entry name" value="Cadherin 2"/>
    <property type="match status" value="1"/>
</dbReference>
<dbReference type="Pfam" id="PF00028">
    <property type="entry name" value="Cadherin"/>
    <property type="match status" value="5"/>
</dbReference>
<comment type="subcellular location">
    <subcellularLocation>
        <location evidence="1">Cell membrane</location>
        <topology evidence="1">Single-pass type I membrane protein</topology>
    </subcellularLocation>
</comment>
<feature type="domain" description="Cadherin" evidence="15">
    <location>
        <begin position="715"/>
        <end position="836"/>
    </location>
</feature>
<proteinExistence type="predicted"/>
<dbReference type="FunFam" id="2.60.40.60:FF:000306">
    <property type="entry name" value="Cadherin 23"/>
    <property type="match status" value="1"/>
</dbReference>
<evidence type="ECO:0000256" key="11">
    <source>
        <dbReference type="ARBA" id="ARBA00023180"/>
    </source>
</evidence>
<evidence type="ECO:0000256" key="3">
    <source>
        <dbReference type="ARBA" id="ARBA00022692"/>
    </source>
</evidence>
<feature type="domain" description="Cadherin" evidence="15">
    <location>
        <begin position="161"/>
        <end position="264"/>
    </location>
</feature>
<dbReference type="GO" id="GO:0007156">
    <property type="term" value="P:homophilic cell adhesion via plasma membrane adhesion molecules"/>
    <property type="evidence" value="ECO:0007669"/>
    <property type="project" value="InterPro"/>
</dbReference>
<keyword evidence="2" id="KW-0245">EGF-like domain</keyword>
<dbReference type="GO" id="GO:0005509">
    <property type="term" value="F:calcium ion binding"/>
    <property type="evidence" value="ECO:0007669"/>
    <property type="project" value="UniProtKB-UniRule"/>
</dbReference>
<protein>
    <recommendedName>
        <fullName evidence="15">Cadherin domain-containing protein</fullName>
    </recommendedName>
</protein>
<evidence type="ECO:0000256" key="7">
    <source>
        <dbReference type="ARBA" id="ARBA00022889"/>
    </source>
</evidence>
<evidence type="ECO:0000313" key="16">
    <source>
        <dbReference type="EMBL" id="CAH0553770.1"/>
    </source>
</evidence>
<keyword evidence="9 14" id="KW-0472">Membrane</keyword>
<feature type="region of interest" description="Disordered" evidence="13">
    <location>
        <begin position="1044"/>
        <end position="1076"/>
    </location>
</feature>
<dbReference type="PROSITE" id="PS00232">
    <property type="entry name" value="CADHERIN_1"/>
    <property type="match status" value="4"/>
</dbReference>
<dbReference type="Proteomes" id="UP001154078">
    <property type="component" value="Chromosome 3"/>
</dbReference>
<keyword evidence="4" id="KW-0732">Signal</keyword>
<evidence type="ECO:0000256" key="4">
    <source>
        <dbReference type="ARBA" id="ARBA00022729"/>
    </source>
</evidence>
<gene>
    <name evidence="16" type="ORF">MELIAE_LOCUS5679</name>
</gene>
<accession>A0A9P0FF17</accession>
<dbReference type="FunFam" id="2.60.40.60:FF:000039">
    <property type="entry name" value="FAT atypical cadherin 3"/>
    <property type="match status" value="1"/>
</dbReference>
<evidence type="ECO:0000313" key="17">
    <source>
        <dbReference type="Proteomes" id="UP001154078"/>
    </source>
</evidence>
<dbReference type="AlphaFoldDB" id="A0A9P0FF17"/>
<feature type="domain" description="Cadherin" evidence="15">
    <location>
        <begin position="265"/>
        <end position="375"/>
    </location>
</feature>
<dbReference type="FunFam" id="2.60.40.60:FF:000118">
    <property type="entry name" value="protocadherin Fat 4"/>
    <property type="match status" value="2"/>
</dbReference>
<feature type="domain" description="Cadherin" evidence="15">
    <location>
        <begin position="39"/>
        <end position="160"/>
    </location>
</feature>
<dbReference type="CDD" id="cd11304">
    <property type="entry name" value="Cadherin_repeat"/>
    <property type="match status" value="7"/>
</dbReference>
<dbReference type="GO" id="GO:0001736">
    <property type="term" value="P:establishment of planar polarity"/>
    <property type="evidence" value="ECO:0007669"/>
    <property type="project" value="UniProtKB-ARBA"/>
</dbReference>
<dbReference type="InterPro" id="IPR002126">
    <property type="entry name" value="Cadherin-like_dom"/>
</dbReference>
<feature type="domain" description="Cadherin" evidence="15">
    <location>
        <begin position="595"/>
        <end position="714"/>
    </location>
</feature>
<name>A0A9P0FF17_BRAAE</name>
<keyword evidence="17" id="KW-1185">Reference proteome</keyword>
<evidence type="ECO:0000256" key="13">
    <source>
        <dbReference type="SAM" id="MobiDB-lite"/>
    </source>
</evidence>
<keyword evidence="7" id="KW-0130">Cell adhesion</keyword>
<sequence length="1076" mass="120547">MYYSLKVVALDGAAGQNQLHAGVTVNITISDVNNKPPKFKDPGAVVIKENTPVGTPIVQLEATDLDTSARLEYTIDSRSCEAKNEIGILLKPEDFNCSDVFTMDPKKGVISVGKSLDRETVETFRIGLKVEDKNSDIGPQIDTAWILIVIEDINDNNPKFRQPFYKFSVTENSKNGVPIGTVIADDSDKNKTITYTLEGNFETTSLLYLAKNTGHIVVATKIDHEIYSWLNLTVKATDSGVPPRSSRVDLFVQILDENDNNPFFLPEPRILMVPEDTPVGSEVSVIKAKDSDSGEFGKITYLLDRISSQGKFVLDADTGVLRVADKLDREEKGNYLLVIEAWDNYQFGFNSGESRNSFKHINVTILDVNDNFPVLNVPSHCLNITEFHEPGQPITVIYASDADASDTSNGQVIIDISDGNQIDVFALEQISDWSAEIRTTNSLRGRHGNYTLLVRAQDLGTPSHLVEAPLRICVTDFNDHPPVFVSPPHNSTLRIPENATVGSALIQVRAMDEDVGLNGAIRYRLKADPAGHWKTFELQPLSGILELRLPLDRKRQKIYDIRIEAYDLGVPTPLSSDLDLTVYITNINDYRPQFLVDEFMVNFTENKLAGAEIQKLPNTIDRDELEFEGPPTPICYYIIAGNENNLFTLNPHKHVLTTTKRLDRERQQSHLLLIKATENCSSAPLMNSFFDATDDTQLKVLVNVIDVNDNPPKFVHRVFTGGVSTATAFGTNFMEVKAEDADTGKNAKISYYLIGRIQMTSTEGLENLHRPPFIVKKESGAVQLNFDPQYGMKGYFDFMVLANDTGGLQDMARVFIYLLREDQRVRFVLRQNPPELRNRIEMFRGILGNVTGAIVNIDEFRIHANHDGSVDKTRTDLYLHLVNKNDNSILEVEDVLKLVDQNTEKLDELFKEFNVLDTQPGGSMALKVIQTSQSATFWLTASSLFLLLLLVLCLSLCINQRQIYHRKLKAATATAYVRADSDIDGRGLSIISGRVPNTNKHSMEGSNPIWLRAYAQEWYKNVDAISQNSEHDSLDENVVECEENTENIPPNESRNQNLYQTLPPVPPPRKMETTEL</sequence>
<keyword evidence="10" id="KW-1015">Disulfide bond</keyword>
<reference evidence="16" key="1">
    <citation type="submission" date="2021-12" db="EMBL/GenBank/DDBJ databases">
        <authorList>
            <person name="King R."/>
        </authorList>
    </citation>
    <scope>NUCLEOTIDE SEQUENCE</scope>
</reference>
<keyword evidence="3 14" id="KW-0812">Transmembrane</keyword>
<dbReference type="GO" id="GO:0030154">
    <property type="term" value="P:cell differentiation"/>
    <property type="evidence" value="ECO:0007669"/>
    <property type="project" value="UniProtKB-ARBA"/>
</dbReference>
<organism evidence="16 17">
    <name type="scientific">Brassicogethes aeneus</name>
    <name type="common">Rape pollen beetle</name>
    <name type="synonym">Meligethes aeneus</name>
    <dbReference type="NCBI Taxonomy" id="1431903"/>
    <lineage>
        <taxon>Eukaryota</taxon>
        <taxon>Metazoa</taxon>
        <taxon>Ecdysozoa</taxon>
        <taxon>Arthropoda</taxon>
        <taxon>Hexapoda</taxon>
        <taxon>Insecta</taxon>
        <taxon>Pterygota</taxon>
        <taxon>Neoptera</taxon>
        <taxon>Endopterygota</taxon>
        <taxon>Coleoptera</taxon>
        <taxon>Polyphaga</taxon>
        <taxon>Cucujiformia</taxon>
        <taxon>Nitidulidae</taxon>
        <taxon>Meligethinae</taxon>
        <taxon>Brassicogethes</taxon>
    </lineage>
</organism>
<dbReference type="GO" id="GO:0005886">
    <property type="term" value="C:plasma membrane"/>
    <property type="evidence" value="ECO:0007669"/>
    <property type="project" value="UniProtKB-SubCell"/>
</dbReference>
<dbReference type="InterPro" id="IPR020894">
    <property type="entry name" value="Cadherin_CS"/>
</dbReference>
<dbReference type="SUPFAM" id="SSF49313">
    <property type="entry name" value="Cadherin-like"/>
    <property type="match status" value="7"/>
</dbReference>